<reference evidence="1" key="1">
    <citation type="journal article" date="2014" name="Front. Microbiol.">
        <title>High frequency of phylogenetically diverse reductive dehalogenase-homologous genes in deep subseafloor sedimentary metagenomes.</title>
        <authorList>
            <person name="Kawai M."/>
            <person name="Futagami T."/>
            <person name="Toyoda A."/>
            <person name="Takaki Y."/>
            <person name="Nishi S."/>
            <person name="Hori S."/>
            <person name="Arai W."/>
            <person name="Tsubouchi T."/>
            <person name="Morono Y."/>
            <person name="Uchiyama I."/>
            <person name="Ito T."/>
            <person name="Fujiyama A."/>
            <person name="Inagaki F."/>
            <person name="Takami H."/>
        </authorList>
    </citation>
    <scope>NUCLEOTIDE SEQUENCE</scope>
    <source>
        <strain evidence="1">Expedition CK06-06</strain>
    </source>
</reference>
<comment type="caution">
    <text evidence="1">The sequence shown here is derived from an EMBL/GenBank/DDBJ whole genome shotgun (WGS) entry which is preliminary data.</text>
</comment>
<protein>
    <submittedName>
        <fullName evidence="1">Uncharacterized protein</fullName>
    </submittedName>
</protein>
<sequence length="38" mass="3975">FRVRVHGLLRGVLQGVDELHELPVAAAGAPLQIRASGA</sequence>
<dbReference type="AlphaFoldDB" id="X1QPU5"/>
<feature type="non-terminal residue" evidence="1">
    <location>
        <position position="1"/>
    </location>
</feature>
<evidence type="ECO:0000313" key="1">
    <source>
        <dbReference type="EMBL" id="GAI56821.1"/>
    </source>
</evidence>
<dbReference type="EMBL" id="BARV01035407">
    <property type="protein sequence ID" value="GAI56821.1"/>
    <property type="molecule type" value="Genomic_DNA"/>
</dbReference>
<proteinExistence type="predicted"/>
<name>X1QPU5_9ZZZZ</name>
<organism evidence="1">
    <name type="scientific">marine sediment metagenome</name>
    <dbReference type="NCBI Taxonomy" id="412755"/>
    <lineage>
        <taxon>unclassified sequences</taxon>
        <taxon>metagenomes</taxon>
        <taxon>ecological metagenomes</taxon>
    </lineage>
</organism>
<accession>X1QPU5</accession>
<gene>
    <name evidence="1" type="ORF">S06H3_55257</name>
</gene>